<evidence type="ECO:0000313" key="1">
    <source>
        <dbReference type="EMBL" id="JAH79010.1"/>
    </source>
</evidence>
<dbReference type="EMBL" id="GBXM01029567">
    <property type="protein sequence ID" value="JAH79010.1"/>
    <property type="molecule type" value="Transcribed_RNA"/>
</dbReference>
<reference evidence="1" key="1">
    <citation type="submission" date="2014-11" db="EMBL/GenBank/DDBJ databases">
        <authorList>
            <person name="Amaro Gonzalez C."/>
        </authorList>
    </citation>
    <scope>NUCLEOTIDE SEQUENCE</scope>
</reference>
<protein>
    <submittedName>
        <fullName evidence="1">Uncharacterized protein</fullName>
    </submittedName>
</protein>
<dbReference type="AlphaFoldDB" id="A0A0E9VNM8"/>
<proteinExistence type="predicted"/>
<reference evidence="1" key="2">
    <citation type="journal article" date="2015" name="Fish Shellfish Immunol.">
        <title>Early steps in the European eel (Anguilla anguilla)-Vibrio vulnificus interaction in the gills: Role of the RtxA13 toxin.</title>
        <authorList>
            <person name="Callol A."/>
            <person name="Pajuelo D."/>
            <person name="Ebbesson L."/>
            <person name="Teles M."/>
            <person name="MacKenzie S."/>
            <person name="Amaro C."/>
        </authorList>
    </citation>
    <scope>NUCLEOTIDE SEQUENCE</scope>
</reference>
<accession>A0A0E9VNM8</accession>
<sequence length="23" mass="2552">MGSVNQSPTELLLHFMALYSCPL</sequence>
<organism evidence="1">
    <name type="scientific">Anguilla anguilla</name>
    <name type="common">European freshwater eel</name>
    <name type="synonym">Muraena anguilla</name>
    <dbReference type="NCBI Taxonomy" id="7936"/>
    <lineage>
        <taxon>Eukaryota</taxon>
        <taxon>Metazoa</taxon>
        <taxon>Chordata</taxon>
        <taxon>Craniata</taxon>
        <taxon>Vertebrata</taxon>
        <taxon>Euteleostomi</taxon>
        <taxon>Actinopterygii</taxon>
        <taxon>Neopterygii</taxon>
        <taxon>Teleostei</taxon>
        <taxon>Anguilliformes</taxon>
        <taxon>Anguillidae</taxon>
        <taxon>Anguilla</taxon>
    </lineage>
</organism>
<name>A0A0E9VNM8_ANGAN</name>